<dbReference type="Proteomes" id="UP000829364">
    <property type="component" value="Chromosome 10"/>
</dbReference>
<organism evidence="2 3">
    <name type="scientific">Purpureocillium takamizusanense</name>
    <dbReference type="NCBI Taxonomy" id="2060973"/>
    <lineage>
        <taxon>Eukaryota</taxon>
        <taxon>Fungi</taxon>
        <taxon>Dikarya</taxon>
        <taxon>Ascomycota</taxon>
        <taxon>Pezizomycotina</taxon>
        <taxon>Sordariomycetes</taxon>
        <taxon>Hypocreomycetidae</taxon>
        <taxon>Hypocreales</taxon>
        <taxon>Ophiocordycipitaceae</taxon>
        <taxon>Purpureocillium</taxon>
    </lineage>
</organism>
<name>A0A9Q8QQD7_9HYPO</name>
<dbReference type="GeneID" id="72071588"/>
<evidence type="ECO:0000256" key="1">
    <source>
        <dbReference type="SAM" id="Phobius"/>
    </source>
</evidence>
<dbReference type="RefSeq" id="XP_047847331.1">
    <property type="nucleotide sequence ID" value="XM_047991319.1"/>
</dbReference>
<feature type="transmembrane region" description="Helical" evidence="1">
    <location>
        <begin position="17"/>
        <end position="43"/>
    </location>
</feature>
<feature type="transmembrane region" description="Helical" evidence="1">
    <location>
        <begin position="94"/>
        <end position="112"/>
    </location>
</feature>
<keyword evidence="1" id="KW-0812">Transmembrane</keyword>
<dbReference type="OrthoDB" id="2847781at2759"/>
<keyword evidence="3" id="KW-1185">Reference proteome</keyword>
<gene>
    <name evidence="2" type="ORF">JDV02_009643</name>
</gene>
<dbReference type="EMBL" id="CP086363">
    <property type="protein sequence ID" value="UNI23850.1"/>
    <property type="molecule type" value="Genomic_DNA"/>
</dbReference>
<evidence type="ECO:0000313" key="3">
    <source>
        <dbReference type="Proteomes" id="UP000829364"/>
    </source>
</evidence>
<protein>
    <submittedName>
        <fullName evidence="2">Uncharacterized protein</fullName>
    </submittedName>
</protein>
<accession>A0A9Q8QQD7</accession>
<keyword evidence="1" id="KW-0472">Membrane</keyword>
<proteinExistence type="predicted"/>
<keyword evidence="1" id="KW-1133">Transmembrane helix</keyword>
<dbReference type="KEGG" id="ptkz:JDV02_009643"/>
<dbReference type="AlphaFoldDB" id="A0A9Q8QQD7"/>
<reference evidence="2" key="1">
    <citation type="submission" date="2021-11" db="EMBL/GenBank/DDBJ databases">
        <title>Purpureocillium_takamizusanense_genome.</title>
        <authorList>
            <person name="Nguyen N.-H."/>
        </authorList>
    </citation>
    <scope>NUCLEOTIDE SEQUENCE</scope>
    <source>
        <strain evidence="2">PT3</strain>
    </source>
</reference>
<sequence length="140" mass="15704">MTQPAGRVMDAPPELAIWLRASPIFCAGDMLLFFLRVAVNYAMMPVLSWRHFETDSADVEKLALGRWILLLLGGVPCQTIKLVSMRGIPLTQTWALLLFLGLLFGEAVNLAAEWTIRRPGRYPALIRMLPSIRARPSVKE</sequence>
<evidence type="ECO:0000313" key="2">
    <source>
        <dbReference type="EMBL" id="UNI23850.1"/>
    </source>
</evidence>